<evidence type="ECO:0000313" key="2">
    <source>
        <dbReference type="EMBL" id="KYG85835.1"/>
    </source>
</evidence>
<dbReference type="Gene3D" id="3.30.70.20">
    <property type="match status" value="1"/>
</dbReference>
<dbReference type="AlphaFoldDB" id="A0A150Y4I9"/>
<sequence length="71" mass="8003">MEKEIVKEYSNGELTVVWKSQKCIHAGECVKALPEVYNPKEKPWIKAKNASTQALKDQIAKCPSGALSYYM</sequence>
<reference evidence="2 3" key="1">
    <citation type="submission" date="2016-01" db="EMBL/GenBank/DDBJ databases">
        <title>Genome sequencing of Roseivirga seohaensis SW-152.</title>
        <authorList>
            <person name="Selvaratnam C."/>
            <person name="Thevarajoo S."/>
            <person name="Goh K.M."/>
            <person name="Ee R."/>
            <person name="Chan K.-G."/>
            <person name="Chong C.S."/>
        </authorList>
    </citation>
    <scope>NUCLEOTIDE SEQUENCE [LARGE SCALE GENOMIC DNA]</scope>
    <source>
        <strain evidence="2 3">SW-152</strain>
    </source>
</reference>
<dbReference type="Proteomes" id="UP000075663">
    <property type="component" value="Unassembled WGS sequence"/>
</dbReference>
<evidence type="ECO:0000259" key="1">
    <source>
        <dbReference type="Pfam" id="PF06902"/>
    </source>
</evidence>
<organism evidence="2 3">
    <name type="scientific">Roseivirga seohaensis</name>
    <dbReference type="NCBI Taxonomy" id="1914963"/>
    <lineage>
        <taxon>Bacteria</taxon>
        <taxon>Pseudomonadati</taxon>
        <taxon>Bacteroidota</taxon>
        <taxon>Cytophagia</taxon>
        <taxon>Cytophagales</taxon>
        <taxon>Roseivirgaceae</taxon>
        <taxon>Roseivirga</taxon>
    </lineage>
</organism>
<evidence type="ECO:0000313" key="3">
    <source>
        <dbReference type="Proteomes" id="UP000075663"/>
    </source>
</evidence>
<dbReference type="Pfam" id="PF06902">
    <property type="entry name" value="Fer4_19"/>
    <property type="match status" value="1"/>
</dbReference>
<gene>
    <name evidence="2" type="ORF">AWW67_00950</name>
</gene>
<name>A0A150Y4I9_9BACT</name>
<feature type="domain" description="Divergent 4Fe-4S mono-cluster" evidence="1">
    <location>
        <begin position="9"/>
        <end position="70"/>
    </location>
</feature>
<proteinExistence type="predicted"/>
<dbReference type="InterPro" id="IPR010693">
    <property type="entry name" value="Divergent_4Fe-4S_mono-cluster"/>
</dbReference>
<dbReference type="EMBL" id="LRPB01000001">
    <property type="protein sequence ID" value="KYG85835.1"/>
    <property type="molecule type" value="Genomic_DNA"/>
</dbReference>
<accession>A0A150Y4I9</accession>
<comment type="caution">
    <text evidence="2">The sequence shown here is derived from an EMBL/GenBank/DDBJ whole genome shotgun (WGS) entry which is preliminary data.</text>
</comment>
<dbReference type="SUPFAM" id="SSF54862">
    <property type="entry name" value="4Fe-4S ferredoxins"/>
    <property type="match status" value="1"/>
</dbReference>
<dbReference type="RefSeq" id="WP_062299568.1">
    <property type="nucleotide sequence ID" value="NZ_LRPB01000001.1"/>
</dbReference>
<protein>
    <submittedName>
        <fullName evidence="2">(4Fe-4S)-binding protein</fullName>
    </submittedName>
</protein>
<dbReference type="STRING" id="1914963.AWW67_00950"/>